<feature type="compositionally biased region" description="Polar residues" evidence="1">
    <location>
        <begin position="187"/>
        <end position="200"/>
    </location>
</feature>
<organism evidence="2 3">
    <name type="scientific">Trematosphaeria pertusa</name>
    <dbReference type="NCBI Taxonomy" id="390896"/>
    <lineage>
        <taxon>Eukaryota</taxon>
        <taxon>Fungi</taxon>
        <taxon>Dikarya</taxon>
        <taxon>Ascomycota</taxon>
        <taxon>Pezizomycotina</taxon>
        <taxon>Dothideomycetes</taxon>
        <taxon>Pleosporomycetidae</taxon>
        <taxon>Pleosporales</taxon>
        <taxon>Massarineae</taxon>
        <taxon>Trematosphaeriaceae</taxon>
        <taxon>Trematosphaeria</taxon>
    </lineage>
</organism>
<evidence type="ECO:0000256" key="1">
    <source>
        <dbReference type="SAM" id="MobiDB-lite"/>
    </source>
</evidence>
<evidence type="ECO:0000313" key="2">
    <source>
        <dbReference type="EMBL" id="KAF2250823.1"/>
    </source>
</evidence>
<dbReference type="Proteomes" id="UP000800094">
    <property type="component" value="Unassembled WGS sequence"/>
</dbReference>
<reference evidence="2" key="1">
    <citation type="journal article" date="2020" name="Stud. Mycol.">
        <title>101 Dothideomycetes genomes: a test case for predicting lifestyles and emergence of pathogens.</title>
        <authorList>
            <person name="Haridas S."/>
            <person name="Albert R."/>
            <person name="Binder M."/>
            <person name="Bloem J."/>
            <person name="Labutti K."/>
            <person name="Salamov A."/>
            <person name="Andreopoulos B."/>
            <person name="Baker S."/>
            <person name="Barry K."/>
            <person name="Bills G."/>
            <person name="Bluhm B."/>
            <person name="Cannon C."/>
            <person name="Castanera R."/>
            <person name="Culley D."/>
            <person name="Daum C."/>
            <person name="Ezra D."/>
            <person name="Gonzalez J."/>
            <person name="Henrissat B."/>
            <person name="Kuo A."/>
            <person name="Liang C."/>
            <person name="Lipzen A."/>
            <person name="Lutzoni F."/>
            <person name="Magnuson J."/>
            <person name="Mondo S."/>
            <person name="Nolan M."/>
            <person name="Ohm R."/>
            <person name="Pangilinan J."/>
            <person name="Park H.-J."/>
            <person name="Ramirez L."/>
            <person name="Alfaro M."/>
            <person name="Sun H."/>
            <person name="Tritt A."/>
            <person name="Yoshinaga Y."/>
            <person name="Zwiers L.-H."/>
            <person name="Turgeon B."/>
            <person name="Goodwin S."/>
            <person name="Spatafora J."/>
            <person name="Crous P."/>
            <person name="Grigoriev I."/>
        </authorList>
    </citation>
    <scope>NUCLEOTIDE SEQUENCE</scope>
    <source>
        <strain evidence="2">CBS 122368</strain>
    </source>
</reference>
<dbReference type="EMBL" id="ML987193">
    <property type="protein sequence ID" value="KAF2250823.1"/>
    <property type="molecule type" value="Genomic_DNA"/>
</dbReference>
<dbReference type="AlphaFoldDB" id="A0A6A6IMW9"/>
<feature type="region of interest" description="Disordered" evidence="1">
    <location>
        <begin position="167"/>
        <end position="242"/>
    </location>
</feature>
<evidence type="ECO:0000313" key="3">
    <source>
        <dbReference type="Proteomes" id="UP000800094"/>
    </source>
</evidence>
<sequence length="242" mass="25577">MIIARVTPICSASLSIPRCSCGVHVATSLANSSQLRRSPSRSIRYRISKMPSTSSSRTCIFVSCCVGLYCKAELERSCRTSLSASHTVNHQFPIELLQPNTMHTRIFISLSTAALFFISLTLATPLEEARAAAAHPNPDANQLLRAIYPRQIAPSSYTTARTANTEFAPPQTISPTSTTPATPITSRVSNNEIVPSSNTGPAPPLITTDSRTANTQAVGPFTVSSGKAAPTGVDEGGRGMGG</sequence>
<feature type="compositionally biased region" description="Low complexity" evidence="1">
    <location>
        <begin position="168"/>
        <end position="186"/>
    </location>
</feature>
<gene>
    <name evidence="2" type="ORF">BU26DRAFT_603354</name>
</gene>
<protein>
    <submittedName>
        <fullName evidence="2">Uncharacterized protein</fullName>
    </submittedName>
</protein>
<accession>A0A6A6IMW9</accession>
<name>A0A6A6IMW9_9PLEO</name>
<dbReference type="RefSeq" id="XP_033685827.1">
    <property type="nucleotide sequence ID" value="XM_033835416.1"/>
</dbReference>
<dbReference type="GeneID" id="54588746"/>
<proteinExistence type="predicted"/>
<keyword evidence="3" id="KW-1185">Reference proteome</keyword>
<dbReference type="OrthoDB" id="3797734at2759"/>
<feature type="compositionally biased region" description="Polar residues" evidence="1">
    <location>
        <begin position="207"/>
        <end position="225"/>
    </location>
</feature>